<gene>
    <name evidence="1" type="ORF">SAMN05444320_104619</name>
</gene>
<evidence type="ECO:0000313" key="1">
    <source>
        <dbReference type="EMBL" id="SHF70903.1"/>
    </source>
</evidence>
<reference evidence="1 2" key="1">
    <citation type="submission" date="2016-11" db="EMBL/GenBank/DDBJ databases">
        <authorList>
            <person name="Jaros S."/>
            <person name="Januszkiewicz K."/>
            <person name="Wedrychowicz H."/>
        </authorList>
    </citation>
    <scope>NUCLEOTIDE SEQUENCE [LARGE SCALE GENOMIC DNA]</scope>
    <source>
        <strain evidence="1 2">DSM 44523</strain>
    </source>
</reference>
<keyword evidence="2" id="KW-1185">Reference proteome</keyword>
<organism evidence="1 2">
    <name type="scientific">Streptoalloteichus hindustanus</name>
    <dbReference type="NCBI Taxonomy" id="2017"/>
    <lineage>
        <taxon>Bacteria</taxon>
        <taxon>Bacillati</taxon>
        <taxon>Actinomycetota</taxon>
        <taxon>Actinomycetes</taxon>
        <taxon>Pseudonocardiales</taxon>
        <taxon>Pseudonocardiaceae</taxon>
        <taxon>Streptoalloteichus</taxon>
    </lineage>
</organism>
<dbReference type="STRING" id="2017.SAMN05444320_104619"/>
<dbReference type="Proteomes" id="UP000184501">
    <property type="component" value="Unassembled WGS sequence"/>
</dbReference>
<sequence length="103" mass="11955">MVVVIFAGVWVSARHHRGEDPPWGGWKHPECEVRAGALNHADLDPVLDQVGRIPWRCPRAVQVFLMDQEQMFFRLWMFRDGRLRQYAPTSPTESDPDFDPPDL</sequence>
<dbReference type="AlphaFoldDB" id="A0A1M5DV69"/>
<evidence type="ECO:0000313" key="2">
    <source>
        <dbReference type="Proteomes" id="UP000184501"/>
    </source>
</evidence>
<dbReference type="EMBL" id="FQVN01000004">
    <property type="protein sequence ID" value="SHF70903.1"/>
    <property type="molecule type" value="Genomic_DNA"/>
</dbReference>
<name>A0A1M5DV69_STRHI</name>
<protein>
    <submittedName>
        <fullName evidence="1">Uncharacterized protein</fullName>
    </submittedName>
</protein>
<accession>A0A1M5DV69</accession>
<proteinExistence type="predicted"/>